<reference evidence="2" key="1">
    <citation type="journal article" date="2020" name="Stud. Mycol.">
        <title>101 Dothideomycetes genomes: a test case for predicting lifestyles and emergence of pathogens.</title>
        <authorList>
            <person name="Haridas S."/>
            <person name="Albert R."/>
            <person name="Binder M."/>
            <person name="Bloem J."/>
            <person name="Labutti K."/>
            <person name="Salamov A."/>
            <person name="Andreopoulos B."/>
            <person name="Baker S."/>
            <person name="Barry K."/>
            <person name="Bills G."/>
            <person name="Bluhm B."/>
            <person name="Cannon C."/>
            <person name="Castanera R."/>
            <person name="Culley D."/>
            <person name="Daum C."/>
            <person name="Ezra D."/>
            <person name="Gonzalez J."/>
            <person name="Henrissat B."/>
            <person name="Kuo A."/>
            <person name="Liang C."/>
            <person name="Lipzen A."/>
            <person name="Lutzoni F."/>
            <person name="Magnuson J."/>
            <person name="Mondo S."/>
            <person name="Nolan M."/>
            <person name="Ohm R."/>
            <person name="Pangilinan J."/>
            <person name="Park H.-J."/>
            <person name="Ramirez L."/>
            <person name="Alfaro M."/>
            <person name="Sun H."/>
            <person name="Tritt A."/>
            <person name="Yoshinaga Y."/>
            <person name="Zwiers L.-H."/>
            <person name="Turgeon B."/>
            <person name="Goodwin S."/>
            <person name="Spatafora J."/>
            <person name="Crous P."/>
            <person name="Grigoriev I."/>
        </authorList>
    </citation>
    <scope>NUCLEOTIDE SEQUENCE</scope>
    <source>
        <strain evidence="2">CBS 101060</strain>
    </source>
</reference>
<feature type="region of interest" description="Disordered" evidence="1">
    <location>
        <begin position="178"/>
        <end position="197"/>
    </location>
</feature>
<feature type="non-terminal residue" evidence="2">
    <location>
        <position position="1"/>
    </location>
</feature>
<dbReference type="Proteomes" id="UP000799429">
    <property type="component" value="Unassembled WGS sequence"/>
</dbReference>
<feature type="compositionally biased region" description="Polar residues" evidence="1">
    <location>
        <begin position="27"/>
        <end position="40"/>
    </location>
</feature>
<accession>A0A9P4VKJ6</accession>
<dbReference type="EMBL" id="MU006103">
    <property type="protein sequence ID" value="KAF2836441.1"/>
    <property type="molecule type" value="Genomic_DNA"/>
</dbReference>
<feature type="non-terminal residue" evidence="2">
    <location>
        <position position="336"/>
    </location>
</feature>
<dbReference type="AlphaFoldDB" id="A0A9P4VKJ6"/>
<protein>
    <submittedName>
        <fullName evidence="2">Uncharacterized protein</fullName>
    </submittedName>
</protein>
<sequence length="336" mass="38061">RKRYLEALKANSEARKRRDALQAQIGALSSQEKSDGNVSNPPDHRLDDYLSFLQQRRCYRKLQIIEESVRKITEVEPNPTQVNLKQFQKQELGEVPLPPASALEGESAEGHADESIFALKKEVLRAKGCMENSKEAYNTVRGSRDSSHQPDVKTKVYALRCARDELINWIERELAKINEEETEEHPGTTHDQENGSLKINTEKIQNLYDNYVSARKQFVETCTIKSPEMTVHQSKTDTVVAQSAVKSTSTLSDTARYLPFLRELLETSSNERSLLQQQSYLRRQLASALKTTDRTLSRLADESHLVPPGSTSTLAWEQADKAARGETDGFVREKID</sequence>
<gene>
    <name evidence="2" type="ORF">M501DRAFT_920234</name>
</gene>
<dbReference type="OrthoDB" id="5402392at2759"/>
<proteinExistence type="predicted"/>
<evidence type="ECO:0000313" key="2">
    <source>
        <dbReference type="EMBL" id="KAF2836441.1"/>
    </source>
</evidence>
<organism evidence="2 3">
    <name type="scientific">Patellaria atrata CBS 101060</name>
    <dbReference type="NCBI Taxonomy" id="1346257"/>
    <lineage>
        <taxon>Eukaryota</taxon>
        <taxon>Fungi</taxon>
        <taxon>Dikarya</taxon>
        <taxon>Ascomycota</taxon>
        <taxon>Pezizomycotina</taxon>
        <taxon>Dothideomycetes</taxon>
        <taxon>Dothideomycetes incertae sedis</taxon>
        <taxon>Patellariales</taxon>
        <taxon>Patellariaceae</taxon>
        <taxon>Patellaria</taxon>
    </lineage>
</organism>
<feature type="compositionally biased region" description="Basic and acidic residues" evidence="1">
    <location>
        <begin position="178"/>
        <end position="193"/>
    </location>
</feature>
<keyword evidence="3" id="KW-1185">Reference proteome</keyword>
<evidence type="ECO:0000256" key="1">
    <source>
        <dbReference type="SAM" id="MobiDB-lite"/>
    </source>
</evidence>
<feature type="compositionally biased region" description="Basic and acidic residues" evidence="1">
    <location>
        <begin position="9"/>
        <end position="20"/>
    </location>
</feature>
<feature type="region of interest" description="Disordered" evidence="1">
    <location>
        <begin position="9"/>
        <end position="46"/>
    </location>
</feature>
<feature type="region of interest" description="Disordered" evidence="1">
    <location>
        <begin position="301"/>
        <end position="336"/>
    </location>
</feature>
<comment type="caution">
    <text evidence="2">The sequence shown here is derived from an EMBL/GenBank/DDBJ whole genome shotgun (WGS) entry which is preliminary data.</text>
</comment>
<feature type="compositionally biased region" description="Basic and acidic residues" evidence="1">
    <location>
        <begin position="318"/>
        <end position="336"/>
    </location>
</feature>
<evidence type="ECO:0000313" key="3">
    <source>
        <dbReference type="Proteomes" id="UP000799429"/>
    </source>
</evidence>
<name>A0A9P4VKJ6_9PEZI</name>